<gene>
    <name evidence="2" type="ORF">COLO4_01542</name>
</gene>
<dbReference type="STRING" id="93759.A0A1R3L2B2"/>
<sequence>MAWVIIGGLTSSLVLTLFVVPSVYLVVDRLLARFQKKETRPQKPEELTVSRAMNE</sequence>
<keyword evidence="1" id="KW-0472">Membrane</keyword>
<comment type="caution">
    <text evidence="2">The sequence shown here is derived from an EMBL/GenBank/DDBJ whole genome shotgun (WGS) entry which is preliminary data.</text>
</comment>
<evidence type="ECO:0000313" key="2">
    <source>
        <dbReference type="EMBL" id="OMP13503.1"/>
    </source>
</evidence>
<dbReference type="AlphaFoldDB" id="A0A1R3L2B2"/>
<dbReference type="Proteomes" id="UP000187203">
    <property type="component" value="Unassembled WGS sequence"/>
</dbReference>
<reference evidence="3" key="1">
    <citation type="submission" date="2013-09" db="EMBL/GenBank/DDBJ databases">
        <title>Corchorus olitorius genome sequencing.</title>
        <authorList>
            <person name="Alam M."/>
            <person name="Haque M.S."/>
            <person name="Islam M.S."/>
            <person name="Emdad E.M."/>
            <person name="Islam M.M."/>
            <person name="Ahmed B."/>
            <person name="Halim A."/>
            <person name="Hossen Q.M.M."/>
            <person name="Hossain M.Z."/>
            <person name="Ahmed R."/>
            <person name="Khan M.M."/>
            <person name="Islam R."/>
            <person name="Rashid M.M."/>
            <person name="Khan S.A."/>
            <person name="Rahman M.S."/>
            <person name="Alam M."/>
            <person name="Yahiya A.S."/>
            <person name="Khan M.S."/>
            <person name="Azam M.S."/>
            <person name="Haque T."/>
            <person name="Lashkar M.Z.H."/>
            <person name="Akhand A.I."/>
            <person name="Morshed G."/>
            <person name="Roy S."/>
            <person name="Uddin K.S."/>
            <person name="Rabeya T."/>
            <person name="Hossain A.S."/>
            <person name="Chowdhury A."/>
            <person name="Snigdha A.R."/>
            <person name="Mortoza M.S."/>
            <person name="Matin S.A."/>
            <person name="Hoque S.M.E."/>
            <person name="Islam M.K."/>
            <person name="Roy D.K."/>
            <person name="Haider R."/>
            <person name="Moosa M.M."/>
            <person name="Elias S.M."/>
            <person name="Hasan A.M."/>
            <person name="Jahan S."/>
            <person name="Shafiuddin M."/>
            <person name="Mahmood N."/>
            <person name="Shommy N.S."/>
        </authorList>
    </citation>
    <scope>NUCLEOTIDE SEQUENCE [LARGE SCALE GENOMIC DNA]</scope>
    <source>
        <strain evidence="3">cv. O-4</strain>
    </source>
</reference>
<dbReference type="Gene3D" id="1.20.1640.10">
    <property type="entry name" value="Multidrug efflux transporter AcrB transmembrane domain"/>
    <property type="match status" value="1"/>
</dbReference>
<accession>A0A1R3L2B2</accession>
<evidence type="ECO:0000256" key="1">
    <source>
        <dbReference type="SAM" id="Phobius"/>
    </source>
</evidence>
<name>A0A1R3L2B2_9ROSI</name>
<keyword evidence="3" id="KW-1185">Reference proteome</keyword>
<organism evidence="2 3">
    <name type="scientific">Corchorus olitorius</name>
    <dbReference type="NCBI Taxonomy" id="93759"/>
    <lineage>
        <taxon>Eukaryota</taxon>
        <taxon>Viridiplantae</taxon>
        <taxon>Streptophyta</taxon>
        <taxon>Embryophyta</taxon>
        <taxon>Tracheophyta</taxon>
        <taxon>Spermatophyta</taxon>
        <taxon>Magnoliopsida</taxon>
        <taxon>eudicotyledons</taxon>
        <taxon>Gunneridae</taxon>
        <taxon>Pentapetalae</taxon>
        <taxon>rosids</taxon>
        <taxon>malvids</taxon>
        <taxon>Malvales</taxon>
        <taxon>Malvaceae</taxon>
        <taxon>Grewioideae</taxon>
        <taxon>Apeibeae</taxon>
        <taxon>Corchorus</taxon>
    </lineage>
</organism>
<dbReference type="SUPFAM" id="SSF82866">
    <property type="entry name" value="Multidrug efflux transporter AcrB transmembrane domain"/>
    <property type="match status" value="1"/>
</dbReference>
<keyword evidence="1" id="KW-0812">Transmembrane</keyword>
<protein>
    <submittedName>
        <fullName evidence="2">Nodulation protein nolG</fullName>
    </submittedName>
</protein>
<keyword evidence="1" id="KW-1133">Transmembrane helix</keyword>
<feature type="transmembrane region" description="Helical" evidence="1">
    <location>
        <begin position="6"/>
        <end position="27"/>
    </location>
</feature>
<proteinExistence type="predicted"/>
<evidence type="ECO:0000313" key="3">
    <source>
        <dbReference type="Proteomes" id="UP000187203"/>
    </source>
</evidence>
<dbReference type="EMBL" id="AWUE01004079">
    <property type="protein sequence ID" value="OMP13503.1"/>
    <property type="molecule type" value="Genomic_DNA"/>
</dbReference>